<evidence type="ECO:0000313" key="2">
    <source>
        <dbReference type="Proteomes" id="UP000277928"/>
    </source>
</evidence>
<protein>
    <submittedName>
        <fullName evidence="1">Uncharacterized protein</fullName>
    </submittedName>
</protein>
<sequence length="118" mass="13655">MGDIWSLCLGGVGFIGELRKRVEVTGRLNCASYLPNAYDALDILKDLANSRRWKLQIICLLPNEKFDHNAMNEVKSPKVLFVEAESFHLSVDHHHQQLFVLMLRHEMELKKKRVVRGK</sequence>
<keyword evidence="2" id="KW-1185">Reference proteome</keyword>
<dbReference type="Proteomes" id="UP000277928">
    <property type="component" value="Unassembled WGS sequence"/>
</dbReference>
<dbReference type="AlphaFoldDB" id="A0A3P6TGR2"/>
<evidence type="ECO:0000313" key="1">
    <source>
        <dbReference type="EMBL" id="VDK80075.1"/>
    </source>
</evidence>
<proteinExistence type="predicted"/>
<organism evidence="1 2">
    <name type="scientific">Litomosoides sigmodontis</name>
    <name type="common">Filarial nematode worm</name>
    <dbReference type="NCBI Taxonomy" id="42156"/>
    <lineage>
        <taxon>Eukaryota</taxon>
        <taxon>Metazoa</taxon>
        <taxon>Ecdysozoa</taxon>
        <taxon>Nematoda</taxon>
        <taxon>Chromadorea</taxon>
        <taxon>Rhabditida</taxon>
        <taxon>Spirurina</taxon>
        <taxon>Spiruromorpha</taxon>
        <taxon>Filarioidea</taxon>
        <taxon>Onchocercidae</taxon>
        <taxon>Litomosoides</taxon>
    </lineage>
</organism>
<name>A0A3P6TGR2_LITSI</name>
<reference evidence="1 2" key="1">
    <citation type="submission" date="2018-08" db="EMBL/GenBank/DDBJ databases">
        <authorList>
            <person name="Laetsch R D."/>
            <person name="Stevens L."/>
            <person name="Kumar S."/>
            <person name="Blaxter L. M."/>
        </authorList>
    </citation>
    <scope>NUCLEOTIDE SEQUENCE [LARGE SCALE GENOMIC DNA]</scope>
</reference>
<gene>
    <name evidence="1" type="ORF">NLS_LOCUS4768</name>
</gene>
<accession>A0A3P6TGR2</accession>
<dbReference type="EMBL" id="UYRX01000321">
    <property type="protein sequence ID" value="VDK80075.1"/>
    <property type="molecule type" value="Genomic_DNA"/>
</dbReference>